<dbReference type="SMART" id="SM00387">
    <property type="entry name" value="HATPase_c"/>
    <property type="match status" value="1"/>
</dbReference>
<evidence type="ECO:0000313" key="7">
    <source>
        <dbReference type="EMBL" id="EAV41519.1"/>
    </source>
</evidence>
<comment type="caution">
    <text evidence="7">The sequence shown here is derived from an EMBL/GenBank/DDBJ whole genome shotgun (WGS) entry which is preliminary data.</text>
</comment>
<accession>A0P0B1</accession>
<keyword evidence="3" id="KW-0808">Transferase</keyword>
<dbReference type="EC" id="2.7.13.3" evidence="2"/>
<dbReference type="CDD" id="cd16917">
    <property type="entry name" value="HATPase_UhpB-NarQ-NarX-like"/>
    <property type="match status" value="1"/>
</dbReference>
<feature type="domain" description="Histidine kinase/HSP90-like ATPase" evidence="6">
    <location>
        <begin position="363"/>
        <end position="458"/>
    </location>
</feature>
<dbReference type="PANTHER" id="PTHR24421">
    <property type="entry name" value="NITRATE/NITRITE SENSOR PROTEIN NARX-RELATED"/>
    <property type="match status" value="1"/>
</dbReference>
<keyword evidence="5" id="KW-0902">Two-component regulatory system</keyword>
<dbReference type="InterPro" id="IPR029016">
    <property type="entry name" value="GAF-like_dom_sf"/>
</dbReference>
<dbReference type="SUPFAM" id="SSF55874">
    <property type="entry name" value="ATPase domain of HSP90 chaperone/DNA topoisomerase II/histidine kinase"/>
    <property type="match status" value="1"/>
</dbReference>
<dbReference type="GO" id="GO:0004673">
    <property type="term" value="F:protein histidine kinase activity"/>
    <property type="evidence" value="ECO:0007669"/>
    <property type="project" value="UniProtKB-EC"/>
</dbReference>
<evidence type="ECO:0000256" key="5">
    <source>
        <dbReference type="ARBA" id="ARBA00023012"/>
    </source>
</evidence>
<dbReference type="eggNOG" id="COG4585">
    <property type="taxonomic scope" value="Bacteria"/>
</dbReference>
<evidence type="ECO:0000256" key="1">
    <source>
        <dbReference type="ARBA" id="ARBA00000085"/>
    </source>
</evidence>
<dbReference type="Proteomes" id="UP000004848">
    <property type="component" value="Unassembled WGS sequence"/>
</dbReference>
<gene>
    <name evidence="7" type="ORF">SIAM614_30451</name>
</gene>
<evidence type="ECO:0000259" key="6">
    <source>
        <dbReference type="SMART" id="SM00387"/>
    </source>
</evidence>
<name>A0P0B1_ROSAI</name>
<proteinExistence type="predicted"/>
<evidence type="ECO:0000313" key="8">
    <source>
        <dbReference type="Proteomes" id="UP000004848"/>
    </source>
</evidence>
<keyword evidence="4 7" id="KW-0418">Kinase</keyword>
<evidence type="ECO:0000256" key="3">
    <source>
        <dbReference type="ARBA" id="ARBA00022679"/>
    </source>
</evidence>
<dbReference type="GO" id="GO:0000160">
    <property type="term" value="P:phosphorelay signal transduction system"/>
    <property type="evidence" value="ECO:0007669"/>
    <property type="project" value="UniProtKB-KW"/>
</dbReference>
<dbReference type="InterPro" id="IPR003594">
    <property type="entry name" value="HATPase_dom"/>
</dbReference>
<dbReference type="SUPFAM" id="SSF55781">
    <property type="entry name" value="GAF domain-like"/>
    <property type="match status" value="1"/>
</dbReference>
<evidence type="ECO:0000256" key="2">
    <source>
        <dbReference type="ARBA" id="ARBA00012438"/>
    </source>
</evidence>
<organism evidence="7 8">
    <name type="scientific">Roseibium aggregatum (strain ATCC 25650 / DSM 13394 / JCM 20685 / NBRC 16684 / NCIMB 2208 / IAM 12614 / B1)</name>
    <name type="common">Stappia aggregata</name>
    <dbReference type="NCBI Taxonomy" id="384765"/>
    <lineage>
        <taxon>Bacteria</taxon>
        <taxon>Pseudomonadati</taxon>
        <taxon>Pseudomonadota</taxon>
        <taxon>Alphaproteobacteria</taxon>
        <taxon>Hyphomicrobiales</taxon>
        <taxon>Stappiaceae</taxon>
        <taxon>Roseibium</taxon>
    </lineage>
</organism>
<dbReference type="eggNOG" id="COG2203">
    <property type="taxonomic scope" value="Bacteria"/>
</dbReference>
<dbReference type="AlphaFoldDB" id="A0P0B1"/>
<evidence type="ECO:0000256" key="4">
    <source>
        <dbReference type="ARBA" id="ARBA00022777"/>
    </source>
</evidence>
<dbReference type="InterPro" id="IPR036890">
    <property type="entry name" value="HATPase_C_sf"/>
</dbReference>
<reference evidence="7 8" key="1">
    <citation type="submission" date="2006-05" db="EMBL/GenBank/DDBJ databases">
        <authorList>
            <person name="King G."/>
            <person name="Ferriera S."/>
            <person name="Johnson J."/>
            <person name="Kravitz S."/>
            <person name="Beeson K."/>
            <person name="Sutton G."/>
            <person name="Rogers Y.-H."/>
            <person name="Friedman R."/>
            <person name="Frazier M."/>
            <person name="Venter J.C."/>
        </authorList>
    </citation>
    <scope>NUCLEOTIDE SEQUENCE [LARGE SCALE GENOMIC DNA]</scope>
    <source>
        <strain evidence="8">ATCC 25650 / DSM 13394 / JCM 20685 / NBRC 16684 / NCIMB 2208 / IAM 12614 / B1</strain>
    </source>
</reference>
<protein>
    <recommendedName>
        <fullName evidence="2">histidine kinase</fullName>
        <ecNumber evidence="2">2.7.13.3</ecNumber>
    </recommendedName>
</protein>
<dbReference type="Gene3D" id="3.30.565.10">
    <property type="entry name" value="Histidine kinase-like ATPase, C-terminal domain"/>
    <property type="match status" value="1"/>
</dbReference>
<dbReference type="Pfam" id="PF02518">
    <property type="entry name" value="HATPase_c"/>
    <property type="match status" value="1"/>
</dbReference>
<dbReference type="Gene3D" id="3.30.450.40">
    <property type="match status" value="1"/>
</dbReference>
<sequence>MLSRRNCVKQEKRITVAGTRNRDALERRTDGLPRQAAYRTLANKKREELVVAMRQEANENQEMSEPTALVSLLRISSHLAGQVEIRAALRSVKAEIENLLPIDHLDVCLVDDKVTWNTSYEVGIKTRWSLSRTPVVISPVRSILLGETDYMLTGNAMEDERYTYEGALAQPIIKHKLRSRVNVAMKVLGRTIGALNCSSCTPDIYDEATVVRVRQIADVLAPYFYSLRANEKAKRAAVVRAEAQAREEGLRQGALELTRVLEQERQRIGMDLHDQTLADLTRIMRDVEKMDTAADKARVISSIQHCIGDLRRIIDTAVPTILDLFGFAHALRIHLERAVEDVSSTSLETLDETDGLIDTLDPTIRIALFRIAQEAINNAARHSGADQIGVTVKRLKSGLQMTIKDNGKGLPGSRFGRQTSKATGGIAHMRTRARLIAADFSMSSKEGTTITVKLPLTCAPSQENAPQTFEEELA</sequence>
<dbReference type="InterPro" id="IPR050482">
    <property type="entry name" value="Sensor_HK_TwoCompSys"/>
</dbReference>
<dbReference type="PANTHER" id="PTHR24421:SF10">
    <property type="entry name" value="NITRATE_NITRITE SENSOR PROTEIN NARQ"/>
    <property type="match status" value="1"/>
</dbReference>
<dbReference type="EMBL" id="AAUW01000020">
    <property type="protein sequence ID" value="EAV41519.1"/>
    <property type="molecule type" value="Genomic_DNA"/>
</dbReference>
<comment type="catalytic activity">
    <reaction evidence="1">
        <text>ATP + protein L-histidine = ADP + protein N-phospho-L-histidine.</text>
        <dbReference type="EC" id="2.7.13.3"/>
    </reaction>
</comment>